<accession>A0ABQ9U893</accession>
<dbReference type="Proteomes" id="UP001266305">
    <property type="component" value="Unassembled WGS sequence"/>
</dbReference>
<gene>
    <name evidence="2" type="ORF">P7K49_029625</name>
</gene>
<keyword evidence="3" id="KW-1185">Reference proteome</keyword>
<evidence type="ECO:0000313" key="3">
    <source>
        <dbReference type="Proteomes" id="UP001266305"/>
    </source>
</evidence>
<comment type="caution">
    <text evidence="2">The sequence shown here is derived from an EMBL/GenBank/DDBJ whole genome shotgun (WGS) entry which is preliminary data.</text>
</comment>
<feature type="non-terminal residue" evidence="2">
    <location>
        <position position="53"/>
    </location>
</feature>
<reference evidence="2 3" key="1">
    <citation type="submission" date="2023-05" db="EMBL/GenBank/DDBJ databases">
        <title>B98-5 Cell Line De Novo Hybrid Assembly: An Optical Mapping Approach.</title>
        <authorList>
            <person name="Kananen K."/>
            <person name="Auerbach J.A."/>
            <person name="Kautto E."/>
            <person name="Blachly J.S."/>
        </authorList>
    </citation>
    <scope>NUCLEOTIDE SEQUENCE [LARGE SCALE GENOMIC DNA]</scope>
    <source>
        <strain evidence="2">B95-8</strain>
        <tissue evidence="2">Cell line</tissue>
    </source>
</reference>
<protein>
    <submittedName>
        <fullName evidence="2">Uncharacterized protein</fullName>
    </submittedName>
</protein>
<feature type="region of interest" description="Disordered" evidence="1">
    <location>
        <begin position="1"/>
        <end position="53"/>
    </location>
</feature>
<evidence type="ECO:0000313" key="2">
    <source>
        <dbReference type="EMBL" id="KAK2093096.1"/>
    </source>
</evidence>
<name>A0ABQ9U893_SAGOE</name>
<proteinExistence type="predicted"/>
<dbReference type="EMBL" id="JASSZA010000015">
    <property type="protein sequence ID" value="KAK2093096.1"/>
    <property type="molecule type" value="Genomic_DNA"/>
</dbReference>
<organism evidence="2 3">
    <name type="scientific">Saguinus oedipus</name>
    <name type="common">Cotton-top tamarin</name>
    <name type="synonym">Oedipomidas oedipus</name>
    <dbReference type="NCBI Taxonomy" id="9490"/>
    <lineage>
        <taxon>Eukaryota</taxon>
        <taxon>Metazoa</taxon>
        <taxon>Chordata</taxon>
        <taxon>Craniata</taxon>
        <taxon>Vertebrata</taxon>
        <taxon>Euteleostomi</taxon>
        <taxon>Mammalia</taxon>
        <taxon>Eutheria</taxon>
        <taxon>Euarchontoglires</taxon>
        <taxon>Primates</taxon>
        <taxon>Haplorrhini</taxon>
        <taxon>Platyrrhini</taxon>
        <taxon>Cebidae</taxon>
        <taxon>Callitrichinae</taxon>
        <taxon>Saguinus</taxon>
    </lineage>
</organism>
<evidence type="ECO:0000256" key="1">
    <source>
        <dbReference type="SAM" id="MobiDB-lite"/>
    </source>
</evidence>
<sequence>MRPDLRPATCDFRPPPRRQPLESGVAPTSPVEVGVPLGGASPPYPGRMAVGRE</sequence>